<name>A0ABY5S6S6_9BACL</name>
<accession>A0ABY5S6S6</accession>
<keyword evidence="1" id="KW-0472">Membrane</keyword>
<gene>
    <name evidence="2" type="ORF">L1F29_28755</name>
</gene>
<sequence length="94" mass="10586">MHKRTAGIVFIAIAAFLYGIRYLSAAIFGSNVSSWDADLFRQMLAYVGKGPLVLSVLSLLIGILYLLFAEFGEPAKKTSKPLRDKIRENWHREN</sequence>
<protein>
    <submittedName>
        <fullName evidence="2">Uncharacterized protein</fullName>
    </submittedName>
</protein>
<evidence type="ECO:0000313" key="3">
    <source>
        <dbReference type="Proteomes" id="UP001057877"/>
    </source>
</evidence>
<proteinExistence type="predicted"/>
<evidence type="ECO:0000256" key="1">
    <source>
        <dbReference type="SAM" id="Phobius"/>
    </source>
</evidence>
<keyword evidence="3" id="KW-1185">Reference proteome</keyword>
<keyword evidence="1" id="KW-0812">Transmembrane</keyword>
<dbReference type="RefSeq" id="WP_258385458.1">
    <property type="nucleotide sequence ID" value="NZ_CP091430.1"/>
</dbReference>
<evidence type="ECO:0000313" key="2">
    <source>
        <dbReference type="EMBL" id="UVI29369.1"/>
    </source>
</evidence>
<keyword evidence="1" id="KW-1133">Transmembrane helix</keyword>
<dbReference type="EMBL" id="CP091430">
    <property type="protein sequence ID" value="UVI29369.1"/>
    <property type="molecule type" value="Genomic_DNA"/>
</dbReference>
<organism evidence="2 3">
    <name type="scientific">Paenibacillus spongiae</name>
    <dbReference type="NCBI Taxonomy" id="2909671"/>
    <lineage>
        <taxon>Bacteria</taxon>
        <taxon>Bacillati</taxon>
        <taxon>Bacillota</taxon>
        <taxon>Bacilli</taxon>
        <taxon>Bacillales</taxon>
        <taxon>Paenibacillaceae</taxon>
        <taxon>Paenibacillus</taxon>
    </lineage>
</organism>
<reference evidence="2" key="1">
    <citation type="submission" date="2022-01" db="EMBL/GenBank/DDBJ databases">
        <title>Paenibacillus spongiae sp. nov., isolated from marine sponge.</title>
        <authorList>
            <person name="Li Z."/>
            <person name="Zhang M."/>
        </authorList>
    </citation>
    <scope>NUCLEOTIDE SEQUENCE</scope>
    <source>
        <strain evidence="2">PHS-Z3</strain>
    </source>
</reference>
<dbReference type="Proteomes" id="UP001057877">
    <property type="component" value="Chromosome"/>
</dbReference>
<feature type="transmembrane region" description="Helical" evidence="1">
    <location>
        <begin position="49"/>
        <end position="68"/>
    </location>
</feature>